<evidence type="ECO:0000313" key="2">
    <source>
        <dbReference type="EMBL" id="RPA63447.1"/>
    </source>
</evidence>
<dbReference type="EMBL" id="RKMH01000005">
    <property type="protein sequence ID" value="RPA63447.1"/>
    <property type="molecule type" value="Genomic_DNA"/>
</dbReference>
<dbReference type="Proteomes" id="UP000267536">
    <property type="component" value="Unassembled WGS sequence"/>
</dbReference>
<dbReference type="InterPro" id="IPR036188">
    <property type="entry name" value="FAD/NAD-bd_sf"/>
</dbReference>
<sequence>MTGHPVADAIVVGAGHNGLVAAAYLARAGRSVSVVERDTIPGGAVSTVERFPGYRVDRGSSAHLMIRHSPVLDELALADAGLTYLDCDPWAFCPATDTAGPIVFRTDLDATCASIEGACGRADADAYRAFVATWAPRARALMRSFYEPATPGRFTRAFGGLGPTATTARTGLFGARSGRMMSVTQDLMSSGDALLDRWFGSEHLKAALAWFGAQSGPPMSAPATAPMIGFAALMHQIPPGRAVGGSGALTDALVRRLTGDGGEVITGAAATSISRCGDHWRVDTADGAPRCADTVISACHILATLDLLAAGGFDPEALARWRRQIIVGSGIGMAVRLATRKLPEYRDLPADLPAHGVHSALGLLVTDRDHLRRAQTAAAVGELPDRPACVAMGFSGIDPTLSPPGHHLVNLWAQWHPRHLANGTGWDEVSATAADAMVAEVERHAPGFADAIELRHVQNPQALESELALIGGNIMHVEMTIDQMFMLRPHPDLSGHEVPGADGILLAGASTHPGGGVTGASGRIAGKAAIARSSGRHNGDRRGRRLWRLSPRHLAR</sequence>
<reference evidence="2 3" key="1">
    <citation type="submission" date="2018-11" db="EMBL/GenBank/DDBJ databases">
        <title>Draft genome sequence of Gordonia sp. RS15-1S isolated from rice stems.</title>
        <authorList>
            <person name="Muangham S."/>
        </authorList>
    </citation>
    <scope>NUCLEOTIDE SEQUENCE [LARGE SCALE GENOMIC DNA]</scope>
    <source>
        <strain evidence="2 3">RS15-1S</strain>
    </source>
</reference>
<evidence type="ECO:0000256" key="1">
    <source>
        <dbReference type="SAM" id="MobiDB-lite"/>
    </source>
</evidence>
<proteinExistence type="predicted"/>
<gene>
    <name evidence="2" type="ORF">EF294_08065</name>
</gene>
<feature type="compositionally biased region" description="Basic residues" evidence="1">
    <location>
        <begin position="542"/>
        <end position="556"/>
    </location>
</feature>
<dbReference type="AlphaFoldDB" id="A0A3N4GPQ3"/>
<dbReference type="Gene3D" id="3.50.50.60">
    <property type="entry name" value="FAD/NAD(P)-binding domain"/>
    <property type="match status" value="2"/>
</dbReference>
<dbReference type="PANTHER" id="PTHR10668:SF103">
    <property type="entry name" value="PYRIDINE NUCLEOTIDE-DISULFIDE OXIDOREDUCTASE DOMAIN-CONTAINING PROTEIN 2"/>
    <property type="match status" value="1"/>
</dbReference>
<dbReference type="RefSeq" id="WP_123927871.1">
    <property type="nucleotide sequence ID" value="NZ_JBPSDP010000001.1"/>
</dbReference>
<evidence type="ECO:0000313" key="3">
    <source>
        <dbReference type="Proteomes" id="UP000267536"/>
    </source>
</evidence>
<dbReference type="GO" id="GO:0005829">
    <property type="term" value="C:cytosol"/>
    <property type="evidence" value="ECO:0007669"/>
    <property type="project" value="TreeGrafter"/>
</dbReference>
<organism evidence="2 3">
    <name type="scientific">Gordonia oryzae</name>
    <dbReference type="NCBI Taxonomy" id="2487349"/>
    <lineage>
        <taxon>Bacteria</taxon>
        <taxon>Bacillati</taxon>
        <taxon>Actinomycetota</taxon>
        <taxon>Actinomycetes</taxon>
        <taxon>Mycobacteriales</taxon>
        <taxon>Gordoniaceae</taxon>
        <taxon>Gordonia</taxon>
    </lineage>
</organism>
<accession>A0A3N4GPQ3</accession>
<keyword evidence="3" id="KW-1185">Reference proteome</keyword>
<dbReference type="Pfam" id="PF13450">
    <property type="entry name" value="NAD_binding_8"/>
    <property type="match status" value="1"/>
</dbReference>
<protein>
    <submittedName>
        <fullName evidence="2">NAD(P)/FAD-dependent oxidoreductase</fullName>
    </submittedName>
</protein>
<dbReference type="SUPFAM" id="SSF51905">
    <property type="entry name" value="FAD/NAD(P)-binding domain"/>
    <property type="match status" value="1"/>
</dbReference>
<dbReference type="Gene3D" id="3.90.660.50">
    <property type="match status" value="1"/>
</dbReference>
<feature type="region of interest" description="Disordered" evidence="1">
    <location>
        <begin position="529"/>
        <end position="556"/>
    </location>
</feature>
<name>A0A3N4GPQ3_9ACTN</name>
<dbReference type="OrthoDB" id="9774675at2"/>
<comment type="caution">
    <text evidence="2">The sequence shown here is derived from an EMBL/GenBank/DDBJ whole genome shotgun (WGS) entry which is preliminary data.</text>
</comment>
<dbReference type="PANTHER" id="PTHR10668">
    <property type="entry name" value="PHYTOENE DEHYDROGENASE"/>
    <property type="match status" value="1"/>
</dbReference>